<evidence type="ECO:0000256" key="2">
    <source>
        <dbReference type="ARBA" id="ARBA00010378"/>
    </source>
</evidence>
<dbReference type="OrthoDB" id="9806903at2"/>
<evidence type="ECO:0000256" key="1">
    <source>
        <dbReference type="ARBA" id="ARBA00004496"/>
    </source>
</evidence>
<dbReference type="AlphaFoldDB" id="A0A0M2JZS7"/>
<evidence type="ECO:0000313" key="9">
    <source>
        <dbReference type="Proteomes" id="UP000034150"/>
    </source>
</evidence>
<dbReference type="Proteomes" id="UP000034150">
    <property type="component" value="Unassembled WGS sequence"/>
</dbReference>
<dbReference type="SUPFAM" id="SSF52540">
    <property type="entry name" value="P-loop containing nucleoside triphosphate hydrolases"/>
    <property type="match status" value="1"/>
</dbReference>
<dbReference type="PANTHER" id="PTHR43392:SF2">
    <property type="entry name" value="AAA-TYPE ATPASE FAMILY PROTEIN _ ANKYRIN REPEAT FAMILY PROTEIN"/>
    <property type="match status" value="1"/>
</dbReference>
<dbReference type="InterPro" id="IPR003959">
    <property type="entry name" value="ATPase_AAA_core"/>
</dbReference>
<name>A0A0M2JZS7_9MYCO</name>
<comment type="caution">
    <text evidence="8">The sequence shown here is derived from an EMBL/GenBank/DDBJ whole genome shotgun (WGS) entry which is preliminary data.</text>
</comment>
<organism evidence="8 9">
    <name type="scientific">Mycolicibacterium obuense</name>
    <dbReference type="NCBI Taxonomy" id="1807"/>
    <lineage>
        <taxon>Bacteria</taxon>
        <taxon>Bacillati</taxon>
        <taxon>Actinomycetota</taxon>
        <taxon>Actinomycetes</taxon>
        <taxon>Mycobacteriales</taxon>
        <taxon>Mycobacteriaceae</taxon>
        <taxon>Mycolicibacterium</taxon>
    </lineage>
</organism>
<feature type="compositionally biased region" description="Basic and acidic residues" evidence="6">
    <location>
        <begin position="286"/>
        <end position="296"/>
    </location>
</feature>
<evidence type="ECO:0000256" key="5">
    <source>
        <dbReference type="ARBA" id="ARBA00022840"/>
    </source>
</evidence>
<dbReference type="InterPro" id="IPR003593">
    <property type="entry name" value="AAA+_ATPase"/>
</dbReference>
<dbReference type="GO" id="GO:0005737">
    <property type="term" value="C:cytoplasm"/>
    <property type="evidence" value="ECO:0007669"/>
    <property type="project" value="UniProtKB-SubCell"/>
</dbReference>
<dbReference type="Gene3D" id="1.10.8.60">
    <property type="match status" value="1"/>
</dbReference>
<dbReference type="FunFam" id="3.40.50.300:FF:000216">
    <property type="entry name" value="Type VII secretion ATPase EccA"/>
    <property type="match status" value="1"/>
</dbReference>
<gene>
    <name evidence="8" type="ORF">WN67_18820</name>
</gene>
<dbReference type="RefSeq" id="WP_046364552.1">
    <property type="nucleotide sequence ID" value="NZ_LAUZ02000069.1"/>
</dbReference>
<dbReference type="Gene3D" id="3.40.50.300">
    <property type="entry name" value="P-loop containing nucleotide triphosphate hydrolases"/>
    <property type="match status" value="1"/>
</dbReference>
<protein>
    <recommendedName>
        <fullName evidence="7">AAA+ ATPase domain-containing protein</fullName>
    </recommendedName>
</protein>
<sequence length="594" mass="65076">MISQRSLDALRAAMKVMGSAPERAAQVFVLATQDDPALADGWLGRYATGERTVAVLSKLSENAERLGEGLGRLQLGPANLGAFFDIEYARFPIADQITAHLAYASALIASDQFQQASDILDRLPADHPETGYVRACLATKTQRWPDVLTAVGVCTQNPRDVYLARAASLLEAWAAASLGLMQPALQAAQRVIDGKPTPTNGLAAREARVNDVLTRDALFCRALVLRHQSEDEESESVLTGIRVQWPDFQRAQVALNDRTFGLEVTDPETIASRTDKWDPSTGTSRAARDQADRDATRQEVLARAEERLAAFIGLEGPKEQIAVWRTEIEIDLLLAEQGEEVGSANENHMVFEGPPGTAKTSYARIVAEILFGLGKIDRPTPLEVTEEDIVVGYVSQTAAKMRDICEEARGGVLFIDEAYRLAPETDGHSFGKDAINTLLKYMEDYRDQLVVIVAGYPDEMRRFMATNPGLAGRFHFTLTFDSYNADEIVAIGQSIAKQEKVTVAESAWELLRRETDRLRAIATKEGTALDAAGNGRYARKVVVACKRERARRLHTLGSAGLRQLATDDRSAFDVTDDDMARALASALTPEGVRK</sequence>
<dbReference type="PANTHER" id="PTHR43392">
    <property type="entry name" value="AAA-TYPE ATPASE FAMILY PROTEIN / ANKYRIN REPEAT FAMILY PROTEIN"/>
    <property type="match status" value="1"/>
</dbReference>
<comment type="subcellular location">
    <subcellularLocation>
        <location evidence="1">Cytoplasm</location>
    </subcellularLocation>
</comment>
<dbReference type="InterPro" id="IPR000641">
    <property type="entry name" value="CbxX/CfxQ"/>
</dbReference>
<dbReference type="Pfam" id="PF00004">
    <property type="entry name" value="AAA"/>
    <property type="match status" value="1"/>
</dbReference>
<dbReference type="GO" id="GO:0016887">
    <property type="term" value="F:ATP hydrolysis activity"/>
    <property type="evidence" value="ECO:0007669"/>
    <property type="project" value="InterPro"/>
</dbReference>
<dbReference type="PRINTS" id="PR00819">
    <property type="entry name" value="CBXCFQXSUPER"/>
</dbReference>
<proteinExistence type="inferred from homology"/>
<dbReference type="SMART" id="SM00382">
    <property type="entry name" value="AAA"/>
    <property type="match status" value="1"/>
</dbReference>
<evidence type="ECO:0000256" key="4">
    <source>
        <dbReference type="ARBA" id="ARBA00022741"/>
    </source>
</evidence>
<dbReference type="InterPro" id="IPR011990">
    <property type="entry name" value="TPR-like_helical_dom_sf"/>
</dbReference>
<dbReference type="InterPro" id="IPR027417">
    <property type="entry name" value="P-loop_NTPase"/>
</dbReference>
<dbReference type="GO" id="GO:0005524">
    <property type="term" value="F:ATP binding"/>
    <property type="evidence" value="ECO:0007669"/>
    <property type="project" value="UniProtKB-KW"/>
</dbReference>
<dbReference type="Gene3D" id="1.25.40.10">
    <property type="entry name" value="Tetratricopeptide repeat domain"/>
    <property type="match status" value="1"/>
</dbReference>
<dbReference type="Pfam" id="PF21545">
    <property type="entry name" value="T7SS_EccA1_N"/>
    <property type="match status" value="1"/>
</dbReference>
<keyword evidence="5" id="KW-0067">ATP-binding</keyword>
<accession>A0A0M2JZS7</accession>
<dbReference type="CDD" id="cd00009">
    <property type="entry name" value="AAA"/>
    <property type="match status" value="1"/>
</dbReference>
<evidence type="ECO:0000313" key="8">
    <source>
        <dbReference type="EMBL" id="KKF00444.1"/>
    </source>
</evidence>
<evidence type="ECO:0000259" key="7">
    <source>
        <dbReference type="SMART" id="SM00382"/>
    </source>
</evidence>
<reference evidence="8 9" key="1">
    <citation type="journal article" date="2015" name="Genome Announc.">
        <title>Draft Genome Sequence of Mycobacterium obuense Strain UC1, Isolated from Patient Sputum.</title>
        <authorList>
            <person name="Greninger A.L."/>
            <person name="Cunningham G."/>
            <person name="Hsu E.D."/>
            <person name="Yu J.M."/>
            <person name="Chiu C.Y."/>
            <person name="Miller S."/>
        </authorList>
    </citation>
    <scope>NUCLEOTIDE SEQUENCE [LARGE SCALE GENOMIC DNA]</scope>
    <source>
        <strain evidence="8 9">UC1</strain>
    </source>
</reference>
<keyword evidence="3" id="KW-0963">Cytoplasm</keyword>
<keyword evidence="9" id="KW-1185">Reference proteome</keyword>
<keyword evidence="4" id="KW-0547">Nucleotide-binding</keyword>
<dbReference type="InterPro" id="IPR049078">
    <property type="entry name" value="T7SS_EccA1-like_N"/>
</dbReference>
<feature type="region of interest" description="Disordered" evidence="6">
    <location>
        <begin position="271"/>
        <end position="296"/>
    </location>
</feature>
<dbReference type="InterPro" id="IPR050773">
    <property type="entry name" value="CbxX/CfxQ_RuBisCO_ESX"/>
</dbReference>
<dbReference type="EMBL" id="LAUZ02000069">
    <property type="protein sequence ID" value="KKF00444.1"/>
    <property type="molecule type" value="Genomic_DNA"/>
</dbReference>
<dbReference type="PATRIC" id="fig|1807.13.peg.4650"/>
<comment type="similarity">
    <text evidence="2">Belongs to the CbxX/CfxQ family.</text>
</comment>
<feature type="domain" description="AAA+ ATPase" evidence="7">
    <location>
        <begin position="345"/>
        <end position="480"/>
    </location>
</feature>
<evidence type="ECO:0000256" key="6">
    <source>
        <dbReference type="SAM" id="MobiDB-lite"/>
    </source>
</evidence>
<evidence type="ECO:0000256" key="3">
    <source>
        <dbReference type="ARBA" id="ARBA00022490"/>
    </source>
</evidence>